<proteinExistence type="predicted"/>
<organism evidence="4 5">
    <name type="scientific">Aliidongia dinghuensis</name>
    <dbReference type="NCBI Taxonomy" id="1867774"/>
    <lineage>
        <taxon>Bacteria</taxon>
        <taxon>Pseudomonadati</taxon>
        <taxon>Pseudomonadota</taxon>
        <taxon>Alphaproteobacteria</taxon>
        <taxon>Rhodospirillales</taxon>
        <taxon>Dongiaceae</taxon>
        <taxon>Aliidongia</taxon>
    </lineage>
</organism>
<dbReference type="SUPFAM" id="SSF48452">
    <property type="entry name" value="TPR-like"/>
    <property type="match status" value="1"/>
</dbReference>
<dbReference type="InterPro" id="IPR011990">
    <property type="entry name" value="TPR-like_helical_dom_sf"/>
</dbReference>
<dbReference type="Pfam" id="PF13399">
    <property type="entry name" value="LytR_C"/>
    <property type="match status" value="1"/>
</dbReference>
<accession>A0A8J2YSP4</accession>
<dbReference type="Proteomes" id="UP000646365">
    <property type="component" value="Unassembled WGS sequence"/>
</dbReference>
<dbReference type="InterPro" id="IPR027381">
    <property type="entry name" value="LytR/CpsA/Psr_C"/>
</dbReference>
<feature type="repeat" description="TPR" evidence="1">
    <location>
        <begin position="71"/>
        <end position="104"/>
    </location>
</feature>
<reference evidence="4" key="1">
    <citation type="journal article" date="2014" name="Int. J. Syst. Evol. Microbiol.">
        <title>Complete genome sequence of Corynebacterium casei LMG S-19264T (=DSM 44701T), isolated from a smear-ripened cheese.</title>
        <authorList>
            <consortium name="US DOE Joint Genome Institute (JGI-PGF)"/>
            <person name="Walter F."/>
            <person name="Albersmeier A."/>
            <person name="Kalinowski J."/>
            <person name="Ruckert C."/>
        </authorList>
    </citation>
    <scope>NUCLEOTIDE SEQUENCE</scope>
    <source>
        <strain evidence="4">CGMCC 1.15725</strain>
    </source>
</reference>
<sequence length="435" mass="45291">MRYAPLATTLLVAACGGTMMPEVRPLPMPASTELTPFAEAYQAGKDHLRADRAGLAIVMFEKALAIDPTSVAALNAIGAAYDELHRPDVAKTYYTKALALEPNGADTLNNMAISAALAGDAAASRELLAQAASIDPANPTIRGNIQVADSKPPEAPEPPVDEDANRPRLDRTGLQELTLRLPAGAFAPRDGGVPMEIGYANRDPLAPIDTMSITAAALTDRHPVTIERFAADDKRLAPSANGTPTLAAVQLAALRGGQISLAGLVPYDPTPRTPVMSEALAPPQGARAENGHARVIAAAVTLPAPATVPSPVDAARPTADVAKPAPLATPAPAHCALEVSNGAGRDGMARRVRDFLTAHEIAAGRLTNATSFDHAETTLFHRPDAEATARQLAGLLPNAVVLRADPDLGCAVRLELGRDLLPFDGQLSKPNHDAQ</sequence>
<evidence type="ECO:0000259" key="3">
    <source>
        <dbReference type="Pfam" id="PF13399"/>
    </source>
</evidence>
<gene>
    <name evidence="4" type="ORF">GCM10011611_20150</name>
</gene>
<dbReference type="RefSeq" id="WP_189045142.1">
    <property type="nucleotide sequence ID" value="NZ_BMJQ01000004.1"/>
</dbReference>
<name>A0A8J2YSP4_9PROT</name>
<dbReference type="Pfam" id="PF13181">
    <property type="entry name" value="TPR_8"/>
    <property type="match status" value="1"/>
</dbReference>
<protein>
    <recommendedName>
        <fullName evidence="3">LytR/CpsA/Psr regulator C-terminal domain-containing protein</fullName>
    </recommendedName>
</protein>
<dbReference type="InterPro" id="IPR019734">
    <property type="entry name" value="TPR_rpt"/>
</dbReference>
<comment type="caution">
    <text evidence="4">The sequence shown here is derived from an EMBL/GenBank/DDBJ whole genome shotgun (WGS) entry which is preliminary data.</text>
</comment>
<reference evidence="4" key="2">
    <citation type="submission" date="2020-09" db="EMBL/GenBank/DDBJ databases">
        <authorList>
            <person name="Sun Q."/>
            <person name="Zhou Y."/>
        </authorList>
    </citation>
    <scope>NUCLEOTIDE SEQUENCE</scope>
    <source>
        <strain evidence="4">CGMCC 1.15725</strain>
    </source>
</reference>
<dbReference type="AlphaFoldDB" id="A0A8J2YSP4"/>
<evidence type="ECO:0000313" key="4">
    <source>
        <dbReference type="EMBL" id="GGF14337.1"/>
    </source>
</evidence>
<keyword evidence="5" id="KW-1185">Reference proteome</keyword>
<dbReference type="EMBL" id="BMJQ01000004">
    <property type="protein sequence ID" value="GGF14337.1"/>
    <property type="molecule type" value="Genomic_DNA"/>
</dbReference>
<keyword evidence="1" id="KW-0802">TPR repeat</keyword>
<feature type="region of interest" description="Disordered" evidence="2">
    <location>
        <begin position="146"/>
        <end position="168"/>
    </location>
</feature>
<evidence type="ECO:0000313" key="5">
    <source>
        <dbReference type="Proteomes" id="UP000646365"/>
    </source>
</evidence>
<dbReference type="PROSITE" id="PS50005">
    <property type="entry name" value="TPR"/>
    <property type="match status" value="1"/>
</dbReference>
<dbReference type="Gene3D" id="3.30.70.2390">
    <property type="match status" value="1"/>
</dbReference>
<dbReference type="SMART" id="SM00028">
    <property type="entry name" value="TPR"/>
    <property type="match status" value="3"/>
</dbReference>
<evidence type="ECO:0000256" key="2">
    <source>
        <dbReference type="SAM" id="MobiDB-lite"/>
    </source>
</evidence>
<feature type="domain" description="LytR/CpsA/Psr regulator C-terminal" evidence="3">
    <location>
        <begin position="337"/>
        <end position="419"/>
    </location>
</feature>
<dbReference type="Gene3D" id="1.25.40.10">
    <property type="entry name" value="Tetratricopeptide repeat domain"/>
    <property type="match status" value="1"/>
</dbReference>
<evidence type="ECO:0000256" key="1">
    <source>
        <dbReference type="PROSITE-ProRule" id="PRU00339"/>
    </source>
</evidence>
<dbReference type="PROSITE" id="PS51257">
    <property type="entry name" value="PROKAR_LIPOPROTEIN"/>
    <property type="match status" value="1"/>
</dbReference>